<proteinExistence type="predicted"/>
<comment type="caution">
    <text evidence="1">The sequence shown here is derived from an EMBL/GenBank/DDBJ whole genome shotgun (WGS) entry which is preliminary data.</text>
</comment>
<gene>
    <name evidence="1" type="ORF">J43TS3_21300</name>
</gene>
<dbReference type="EMBL" id="BORP01000004">
    <property type="protein sequence ID" value="GIO27519.1"/>
    <property type="molecule type" value="Genomic_DNA"/>
</dbReference>
<sequence>MYNFGIIQIGDNMKTFYDVQQILKRFGTFIYTGNRLADIELMRSEINELFKSGMLDPEEYKFSILILRQEENKLNSENR</sequence>
<dbReference type="InterPro" id="IPR023164">
    <property type="entry name" value="YqgQ-like_sf"/>
</dbReference>
<protein>
    <recommendedName>
        <fullName evidence="3">DUF910 family protein</fullName>
    </recommendedName>
</protein>
<reference evidence="1" key="1">
    <citation type="submission" date="2021-03" db="EMBL/GenBank/DDBJ databases">
        <title>Antimicrobial resistance genes in bacteria isolated from Japanese honey, and their potential for conferring macrolide and lincosamide resistance in the American foulbrood pathogen Paenibacillus larvae.</title>
        <authorList>
            <person name="Okamoto M."/>
            <person name="Kumagai M."/>
            <person name="Kanamori H."/>
            <person name="Takamatsu D."/>
        </authorList>
    </citation>
    <scope>NUCLEOTIDE SEQUENCE</scope>
    <source>
        <strain evidence="1">J43TS3</strain>
    </source>
</reference>
<evidence type="ECO:0000313" key="1">
    <source>
        <dbReference type="EMBL" id="GIO27519.1"/>
    </source>
</evidence>
<dbReference type="Pfam" id="PF06014">
    <property type="entry name" value="YqgQ-like"/>
    <property type="match status" value="1"/>
</dbReference>
<dbReference type="AlphaFoldDB" id="A0A920C7T2"/>
<name>A0A920C7T2_9BACI</name>
<accession>A0A920C7T2</accession>
<evidence type="ECO:0008006" key="3">
    <source>
        <dbReference type="Google" id="ProtNLM"/>
    </source>
</evidence>
<dbReference type="InterPro" id="IPR009256">
    <property type="entry name" value="YqgQ-like"/>
</dbReference>
<keyword evidence="2" id="KW-1185">Reference proteome</keyword>
<dbReference type="SUPFAM" id="SSF158379">
    <property type="entry name" value="YqgQ-like"/>
    <property type="match status" value="1"/>
</dbReference>
<dbReference type="Gene3D" id="1.10.287.760">
    <property type="entry name" value="YqgQ-like"/>
    <property type="match status" value="1"/>
</dbReference>
<dbReference type="Proteomes" id="UP000676917">
    <property type="component" value="Unassembled WGS sequence"/>
</dbReference>
<organism evidence="1 2">
    <name type="scientific">Ornithinibacillus bavariensis</name>
    <dbReference type="NCBI Taxonomy" id="545502"/>
    <lineage>
        <taxon>Bacteria</taxon>
        <taxon>Bacillati</taxon>
        <taxon>Bacillota</taxon>
        <taxon>Bacilli</taxon>
        <taxon>Bacillales</taxon>
        <taxon>Bacillaceae</taxon>
        <taxon>Ornithinibacillus</taxon>
    </lineage>
</organism>
<evidence type="ECO:0000313" key="2">
    <source>
        <dbReference type="Proteomes" id="UP000676917"/>
    </source>
</evidence>